<comment type="caution">
    <text evidence="6">The sequence shown here is derived from an EMBL/GenBank/DDBJ whole genome shotgun (WGS) entry which is preliminary data.</text>
</comment>
<dbReference type="Pfam" id="PF08447">
    <property type="entry name" value="PAS_3"/>
    <property type="match status" value="1"/>
</dbReference>
<feature type="region of interest" description="Disordered" evidence="1">
    <location>
        <begin position="888"/>
        <end position="915"/>
    </location>
</feature>
<dbReference type="InterPro" id="IPR000160">
    <property type="entry name" value="GGDEF_dom"/>
</dbReference>
<dbReference type="SMART" id="SM00267">
    <property type="entry name" value="GGDEF"/>
    <property type="match status" value="1"/>
</dbReference>
<organism evidence="6 7">
    <name type="scientific">Roseomonas gilardii</name>
    <dbReference type="NCBI Taxonomy" id="257708"/>
    <lineage>
        <taxon>Bacteria</taxon>
        <taxon>Pseudomonadati</taxon>
        <taxon>Pseudomonadota</taxon>
        <taxon>Alphaproteobacteria</taxon>
        <taxon>Acetobacterales</taxon>
        <taxon>Roseomonadaceae</taxon>
        <taxon>Roseomonas</taxon>
    </lineage>
</organism>
<keyword evidence="2" id="KW-0472">Membrane</keyword>
<feature type="transmembrane region" description="Helical" evidence="2">
    <location>
        <begin position="16"/>
        <end position="36"/>
    </location>
</feature>
<feature type="domain" description="GGDEF" evidence="5">
    <location>
        <begin position="487"/>
        <end position="626"/>
    </location>
</feature>
<dbReference type="RefSeq" id="WP_314279752.1">
    <property type="nucleotide sequence ID" value="NZ_JAVVDO010000002.1"/>
</dbReference>
<dbReference type="SUPFAM" id="SSF55073">
    <property type="entry name" value="Nucleotide cyclase"/>
    <property type="match status" value="1"/>
</dbReference>
<feature type="domain" description="EAL" evidence="4">
    <location>
        <begin position="635"/>
        <end position="896"/>
    </location>
</feature>
<proteinExistence type="predicted"/>
<sequence>MAGPAPGSLVVEVMPWVALLASLLMLGGAWVGLTTVRDLLLDGLRTEARVIAQGMAGQVQQVLRSADNALSLLQSSLSSRDPPPDDAALRRMMGCCEMLPGDLGVFLRDPQGMVIASTLRTPDLERALGTLSPPQAPSPVPPAAAPSAFLASPPASAAAGGLSRLIPVPPDRPPRSLVLLRAPSGPGQYGAGMILQAAALLESFDGLLALHPSAVRLQQQGPIQAVLAQRGSPEMLKRVTGMRDTPASGPGGWSGQDWLTATSPVPPFAVNVTVSLSAAETMRRWWEISLACLAALLALAVAMTGISLALRRHGRARAATVQRLVEAEQDLHLAHAVARIGEFSLDLATRRITWSDGVHRLFRTDPRQPVRPLSWILDHLDPEGRKDVRQVWRRLLAEPERNLRSERRIRRADGTTAWCWIEFRLQRDAQGRPAAIRGVLQDITREREAEEQVRRLAEKDSLTGLANRWRLQKHLEESLDAARETGQRVGVLYLDLDGFKSINDRWGHRAGDQLLLQVAERIQGAVRPGDLVARLGGDEFVVVQSGLPEDAARAAETIQRLATRLITLLRRSYDLGDGREGIVSASAGLALFPTDAADASALLECADTALYRTKLAGRNGWSSFSFEMDREIRDARSLEQDLRQAVPQGQLELAWQPQAVLGPPGDTSGEAEAPPRIVGFEALLRWRHPERGLLSPDVFIPSAERSGTILEIGEWVLRTACAEAARWSRPLRLAVNVSPVQVQQGDLVAVVHRALRDAGLPPERLELEVTEGLLLRDVGQVQATLSALREMGVGITLDDFGTGYSSLMTLRAFPFGRLKLDRGFIATMAEDTTSAAIVRGTLALARSLGLPVTAEGVETEEQARALRAEGCDEIQGWLIGRPLPIERWRSLTGDGPGAPDEDPGPPGDPDGTAPR</sequence>
<dbReference type="SUPFAM" id="SSF141868">
    <property type="entry name" value="EAL domain-like"/>
    <property type="match status" value="1"/>
</dbReference>
<keyword evidence="2" id="KW-1133">Transmembrane helix</keyword>
<dbReference type="InterPro" id="IPR001633">
    <property type="entry name" value="EAL_dom"/>
</dbReference>
<dbReference type="InterPro" id="IPR035965">
    <property type="entry name" value="PAS-like_dom_sf"/>
</dbReference>
<dbReference type="InterPro" id="IPR029787">
    <property type="entry name" value="Nucleotide_cyclase"/>
</dbReference>
<evidence type="ECO:0000313" key="6">
    <source>
        <dbReference type="EMBL" id="MDT8329772.1"/>
    </source>
</evidence>
<dbReference type="PROSITE" id="PS50113">
    <property type="entry name" value="PAC"/>
    <property type="match status" value="1"/>
</dbReference>
<dbReference type="InterPro" id="IPR013655">
    <property type="entry name" value="PAS_fold_3"/>
</dbReference>
<dbReference type="PROSITE" id="PS50887">
    <property type="entry name" value="GGDEF"/>
    <property type="match status" value="1"/>
</dbReference>
<evidence type="ECO:0000256" key="2">
    <source>
        <dbReference type="SAM" id="Phobius"/>
    </source>
</evidence>
<keyword evidence="7" id="KW-1185">Reference proteome</keyword>
<dbReference type="Gene3D" id="3.30.70.270">
    <property type="match status" value="1"/>
</dbReference>
<keyword evidence="2" id="KW-0812">Transmembrane</keyword>
<reference evidence="6 7" key="1">
    <citation type="journal article" date="2019" name="Microb. Pathog.">
        <title>Comparison of VITEK 2, MALDI-TOF MS, 16S rRNA gene sequencing, and whole-genome sequencing for identification of Roseomonas mucosa.</title>
        <authorList>
            <person name="Rudolph W.W."/>
            <person name="Gunzer F."/>
            <person name="Trauth M."/>
            <person name="Bunk B."/>
            <person name="Bigge R."/>
            <person name="Schrottner P."/>
        </authorList>
    </citation>
    <scope>NUCLEOTIDE SEQUENCE [LARGE SCALE GENOMIC DNA]</scope>
    <source>
        <strain evidence="6 7">DSM 103800</strain>
    </source>
</reference>
<dbReference type="NCBIfam" id="TIGR00229">
    <property type="entry name" value="sensory_box"/>
    <property type="match status" value="1"/>
</dbReference>
<dbReference type="InterPro" id="IPR052155">
    <property type="entry name" value="Biofilm_reg_signaling"/>
</dbReference>
<dbReference type="Gene3D" id="3.20.20.450">
    <property type="entry name" value="EAL domain"/>
    <property type="match status" value="1"/>
</dbReference>
<accession>A0ABU3MA78</accession>
<dbReference type="CDD" id="cd01948">
    <property type="entry name" value="EAL"/>
    <property type="match status" value="1"/>
</dbReference>
<gene>
    <name evidence="6" type="ORF">RQ831_01830</name>
</gene>
<dbReference type="Proteomes" id="UP001258945">
    <property type="component" value="Unassembled WGS sequence"/>
</dbReference>
<dbReference type="InterPro" id="IPR043128">
    <property type="entry name" value="Rev_trsase/Diguanyl_cyclase"/>
</dbReference>
<dbReference type="Pfam" id="PF00990">
    <property type="entry name" value="GGDEF"/>
    <property type="match status" value="1"/>
</dbReference>
<dbReference type="PROSITE" id="PS50883">
    <property type="entry name" value="EAL"/>
    <property type="match status" value="1"/>
</dbReference>
<feature type="domain" description="PAC" evidence="3">
    <location>
        <begin position="403"/>
        <end position="455"/>
    </location>
</feature>
<protein>
    <submittedName>
        <fullName evidence="6">EAL domain-containing protein</fullName>
    </submittedName>
</protein>
<dbReference type="SMART" id="SM00086">
    <property type="entry name" value="PAC"/>
    <property type="match status" value="1"/>
</dbReference>
<dbReference type="Pfam" id="PF00563">
    <property type="entry name" value="EAL"/>
    <property type="match status" value="1"/>
</dbReference>
<dbReference type="Gene3D" id="2.10.70.100">
    <property type="match status" value="1"/>
</dbReference>
<dbReference type="InterPro" id="IPR035919">
    <property type="entry name" value="EAL_sf"/>
</dbReference>
<dbReference type="Gene3D" id="3.30.450.20">
    <property type="entry name" value="PAS domain"/>
    <property type="match status" value="2"/>
</dbReference>
<dbReference type="InterPro" id="IPR001610">
    <property type="entry name" value="PAC"/>
</dbReference>
<dbReference type="EMBL" id="JAVVDO010000002">
    <property type="protein sequence ID" value="MDT8329772.1"/>
    <property type="molecule type" value="Genomic_DNA"/>
</dbReference>
<dbReference type="InterPro" id="IPR000014">
    <property type="entry name" value="PAS"/>
</dbReference>
<evidence type="ECO:0000259" key="5">
    <source>
        <dbReference type="PROSITE" id="PS50887"/>
    </source>
</evidence>
<dbReference type="NCBIfam" id="TIGR00254">
    <property type="entry name" value="GGDEF"/>
    <property type="match status" value="1"/>
</dbReference>
<dbReference type="SMART" id="SM00052">
    <property type="entry name" value="EAL"/>
    <property type="match status" value="1"/>
</dbReference>
<evidence type="ECO:0000259" key="4">
    <source>
        <dbReference type="PROSITE" id="PS50883"/>
    </source>
</evidence>
<evidence type="ECO:0000256" key="1">
    <source>
        <dbReference type="SAM" id="MobiDB-lite"/>
    </source>
</evidence>
<evidence type="ECO:0000313" key="7">
    <source>
        <dbReference type="Proteomes" id="UP001258945"/>
    </source>
</evidence>
<dbReference type="CDD" id="cd01949">
    <property type="entry name" value="GGDEF"/>
    <property type="match status" value="1"/>
</dbReference>
<evidence type="ECO:0000259" key="3">
    <source>
        <dbReference type="PROSITE" id="PS50113"/>
    </source>
</evidence>
<dbReference type="PANTHER" id="PTHR44757:SF2">
    <property type="entry name" value="BIOFILM ARCHITECTURE MAINTENANCE PROTEIN MBAA"/>
    <property type="match status" value="1"/>
</dbReference>
<dbReference type="CDD" id="cd00130">
    <property type="entry name" value="PAS"/>
    <property type="match status" value="1"/>
</dbReference>
<dbReference type="PANTHER" id="PTHR44757">
    <property type="entry name" value="DIGUANYLATE CYCLASE DGCP"/>
    <property type="match status" value="1"/>
</dbReference>
<name>A0ABU3MA78_9PROT</name>
<dbReference type="InterPro" id="IPR000700">
    <property type="entry name" value="PAS-assoc_C"/>
</dbReference>
<feature type="transmembrane region" description="Helical" evidence="2">
    <location>
        <begin position="290"/>
        <end position="310"/>
    </location>
</feature>
<dbReference type="SUPFAM" id="SSF55785">
    <property type="entry name" value="PYP-like sensor domain (PAS domain)"/>
    <property type="match status" value="1"/>
</dbReference>